<dbReference type="AlphaFoldDB" id="A0A7C5THX7"/>
<evidence type="ECO:0000256" key="1">
    <source>
        <dbReference type="SAM" id="Phobius"/>
    </source>
</evidence>
<keyword evidence="1" id="KW-0472">Membrane</keyword>
<reference evidence="2" key="1">
    <citation type="journal article" date="2020" name="mSystems">
        <title>Genome- and Community-Level Interaction Insights into Carbon Utilization and Element Cycling Functions of Hydrothermarchaeota in Hydrothermal Sediment.</title>
        <authorList>
            <person name="Zhou Z."/>
            <person name="Liu Y."/>
            <person name="Xu W."/>
            <person name="Pan J."/>
            <person name="Luo Z.H."/>
            <person name="Li M."/>
        </authorList>
    </citation>
    <scope>NUCLEOTIDE SEQUENCE [LARGE SCALE GENOMIC DNA]</scope>
    <source>
        <strain evidence="3">SpSt-1</strain>
        <strain evidence="2">SpSt-1121</strain>
    </source>
</reference>
<protein>
    <submittedName>
        <fullName evidence="2">Transmembrane electron transporter</fullName>
    </submittedName>
</protein>
<feature type="transmembrane region" description="Helical" evidence="1">
    <location>
        <begin position="126"/>
        <end position="151"/>
    </location>
</feature>
<evidence type="ECO:0000313" key="3">
    <source>
        <dbReference type="EMBL" id="HHR95564.1"/>
    </source>
</evidence>
<feature type="transmembrane region" description="Helical" evidence="1">
    <location>
        <begin position="204"/>
        <end position="222"/>
    </location>
</feature>
<evidence type="ECO:0000313" key="2">
    <source>
        <dbReference type="EMBL" id="HHP81811.1"/>
    </source>
</evidence>
<organism evidence="2">
    <name type="scientific">Ignisphaera aggregans</name>
    <dbReference type="NCBI Taxonomy" id="334771"/>
    <lineage>
        <taxon>Archaea</taxon>
        <taxon>Thermoproteota</taxon>
        <taxon>Thermoprotei</taxon>
        <taxon>Desulfurococcales</taxon>
        <taxon>Desulfurococcaceae</taxon>
        <taxon>Ignisphaera</taxon>
    </lineage>
</organism>
<feature type="transmembrane region" description="Helical" evidence="1">
    <location>
        <begin position="6"/>
        <end position="31"/>
    </location>
</feature>
<proteinExistence type="predicted"/>
<feature type="transmembrane region" description="Helical" evidence="1">
    <location>
        <begin position="163"/>
        <end position="183"/>
    </location>
</feature>
<feature type="transmembrane region" description="Helical" evidence="1">
    <location>
        <begin position="73"/>
        <end position="92"/>
    </location>
</feature>
<accession>A0A7C5THX7</accession>
<gene>
    <name evidence="3" type="ORF">ENL47_01760</name>
    <name evidence="2" type="ORF">ENM84_04015</name>
</gene>
<sequence>MNINTFTTVIWLALIDSFDPCVFSIYTSLLISASVVNIRKTFVTGLAFIASAFIGYSLFGIFLRYVTLSLPRYILALITTIYGFVMLFHTLIKRRNASYNNICREDEIACKIGRILRFDILINKGIVFICLIGFIAAFTLFPCTAGMYIVFNLLTIELSFIEWFPLALFYVTVFISPLILILVSFMGITRISGVYNAMLSHQDLFKILGSTLLIAISIYIFITSPPHIF</sequence>
<feature type="transmembrane region" description="Helical" evidence="1">
    <location>
        <begin position="43"/>
        <end position="67"/>
    </location>
</feature>
<dbReference type="EMBL" id="DRUB01000031">
    <property type="protein sequence ID" value="HHR95564.1"/>
    <property type="molecule type" value="Genomic_DNA"/>
</dbReference>
<comment type="caution">
    <text evidence="2">The sequence shown here is derived from an EMBL/GenBank/DDBJ whole genome shotgun (WGS) entry which is preliminary data.</text>
</comment>
<name>A0A7C5THX7_9CREN</name>
<keyword evidence="1" id="KW-1133">Transmembrane helix</keyword>
<dbReference type="EMBL" id="DRZI01000170">
    <property type="protein sequence ID" value="HHP81811.1"/>
    <property type="molecule type" value="Genomic_DNA"/>
</dbReference>
<keyword evidence="1 2" id="KW-0812">Transmembrane</keyword>